<dbReference type="Gene3D" id="3.40.50.1000">
    <property type="entry name" value="HAD superfamily/HAD-like"/>
    <property type="match status" value="1"/>
</dbReference>
<protein>
    <submittedName>
        <fullName evidence="1">HAD family hydrolase</fullName>
    </submittedName>
</protein>
<dbReference type="Pfam" id="PF13419">
    <property type="entry name" value="HAD_2"/>
    <property type="match status" value="1"/>
</dbReference>
<dbReference type="SFLD" id="SFLDS00003">
    <property type="entry name" value="Haloacid_Dehalogenase"/>
    <property type="match status" value="1"/>
</dbReference>
<comment type="caution">
    <text evidence="1">The sequence shown here is derived from an EMBL/GenBank/DDBJ whole genome shotgun (WGS) entry which is preliminary data.</text>
</comment>
<dbReference type="GO" id="GO:0008967">
    <property type="term" value="F:phosphoglycolate phosphatase activity"/>
    <property type="evidence" value="ECO:0007669"/>
    <property type="project" value="TreeGrafter"/>
</dbReference>
<proteinExistence type="predicted"/>
<evidence type="ECO:0000313" key="1">
    <source>
        <dbReference type="EMBL" id="HIT40913.1"/>
    </source>
</evidence>
<dbReference type="PRINTS" id="PR00413">
    <property type="entry name" value="HADHALOGNASE"/>
</dbReference>
<name>A0A9D1GHD7_9FIRM</name>
<gene>
    <name evidence="1" type="ORF">IAB60_02250</name>
</gene>
<dbReference type="PANTHER" id="PTHR43434:SF24">
    <property type="entry name" value="HYDROLASE-RELATED"/>
    <property type="match status" value="1"/>
</dbReference>
<dbReference type="PANTHER" id="PTHR43434">
    <property type="entry name" value="PHOSPHOGLYCOLATE PHOSPHATASE"/>
    <property type="match status" value="1"/>
</dbReference>
<dbReference type="AlphaFoldDB" id="A0A9D1GHD7"/>
<dbReference type="Proteomes" id="UP000886860">
    <property type="component" value="Unassembled WGS sequence"/>
</dbReference>
<evidence type="ECO:0000313" key="2">
    <source>
        <dbReference type="Proteomes" id="UP000886860"/>
    </source>
</evidence>
<dbReference type="EMBL" id="DVKS01000039">
    <property type="protein sequence ID" value="HIT40913.1"/>
    <property type="molecule type" value="Genomic_DNA"/>
</dbReference>
<dbReference type="InterPro" id="IPR023214">
    <property type="entry name" value="HAD_sf"/>
</dbReference>
<keyword evidence="1" id="KW-0378">Hydrolase</keyword>
<dbReference type="InterPro" id="IPR023198">
    <property type="entry name" value="PGP-like_dom2"/>
</dbReference>
<dbReference type="InterPro" id="IPR006439">
    <property type="entry name" value="HAD-SF_hydro_IA"/>
</dbReference>
<dbReference type="GO" id="GO:0005829">
    <property type="term" value="C:cytosol"/>
    <property type="evidence" value="ECO:0007669"/>
    <property type="project" value="TreeGrafter"/>
</dbReference>
<sequence length="221" mass="24514">MKNPYTCCIFDLDGTIINTIHALTHTTNLVLAHFGLGPLTEEQMKLMVGDGYRKQIERSLSACKEGAMAYYEEAAALYPRLFQENCLYHLEAYPGMAELLERMKAAGMRLAVLTNKPHERGIETVEAVYGAGYFSFILGEQEGMPKKPDPTGVFRVLKALDQDPARCLYMGDTNTDMQTALNAGLDAAGAAWGFRSREELAAYHPKYLADHPLEIAKMLGI</sequence>
<dbReference type="NCBIfam" id="TIGR01549">
    <property type="entry name" value="HAD-SF-IA-v1"/>
    <property type="match status" value="1"/>
</dbReference>
<dbReference type="Gene3D" id="1.10.150.240">
    <property type="entry name" value="Putative phosphatase, domain 2"/>
    <property type="match status" value="1"/>
</dbReference>
<dbReference type="GO" id="GO:0006281">
    <property type="term" value="P:DNA repair"/>
    <property type="evidence" value="ECO:0007669"/>
    <property type="project" value="TreeGrafter"/>
</dbReference>
<dbReference type="SUPFAM" id="SSF56784">
    <property type="entry name" value="HAD-like"/>
    <property type="match status" value="1"/>
</dbReference>
<dbReference type="SFLD" id="SFLDG01135">
    <property type="entry name" value="C1.5.6:_HAD__Beta-PGM__Phospha"/>
    <property type="match status" value="1"/>
</dbReference>
<dbReference type="FunFam" id="3.40.50.1000:FF:000022">
    <property type="entry name" value="Phosphoglycolate phosphatase"/>
    <property type="match status" value="1"/>
</dbReference>
<dbReference type="InterPro" id="IPR036412">
    <property type="entry name" value="HAD-like_sf"/>
</dbReference>
<dbReference type="InterPro" id="IPR041492">
    <property type="entry name" value="HAD_2"/>
</dbReference>
<reference evidence="1" key="2">
    <citation type="journal article" date="2021" name="PeerJ">
        <title>Extensive microbial diversity within the chicken gut microbiome revealed by metagenomics and culture.</title>
        <authorList>
            <person name="Gilroy R."/>
            <person name="Ravi A."/>
            <person name="Getino M."/>
            <person name="Pursley I."/>
            <person name="Horton D.L."/>
            <person name="Alikhan N.F."/>
            <person name="Baker D."/>
            <person name="Gharbi K."/>
            <person name="Hall N."/>
            <person name="Watson M."/>
            <person name="Adriaenssens E.M."/>
            <person name="Foster-Nyarko E."/>
            <person name="Jarju S."/>
            <person name="Secka A."/>
            <person name="Antonio M."/>
            <person name="Oren A."/>
            <person name="Chaudhuri R.R."/>
            <person name="La Ragione R."/>
            <person name="Hildebrand F."/>
            <person name="Pallen M.J."/>
        </authorList>
    </citation>
    <scope>NUCLEOTIDE SEQUENCE</scope>
    <source>
        <strain evidence="1">CHK123-3438</strain>
    </source>
</reference>
<accession>A0A9D1GHD7</accession>
<organism evidence="1 2">
    <name type="scientific">Candidatus Caccovicinus merdipullorum</name>
    <dbReference type="NCBI Taxonomy" id="2840724"/>
    <lineage>
        <taxon>Bacteria</taxon>
        <taxon>Bacillati</taxon>
        <taxon>Bacillota</taxon>
        <taxon>Clostridia</taxon>
        <taxon>Eubacteriales</taxon>
        <taxon>Candidatus Caccovicinus</taxon>
    </lineage>
</organism>
<reference evidence="1" key="1">
    <citation type="submission" date="2020-10" db="EMBL/GenBank/DDBJ databases">
        <authorList>
            <person name="Gilroy R."/>
        </authorList>
    </citation>
    <scope>NUCLEOTIDE SEQUENCE</scope>
    <source>
        <strain evidence="1">CHK123-3438</strain>
    </source>
</reference>
<dbReference type="InterPro" id="IPR050155">
    <property type="entry name" value="HAD-like_hydrolase_sf"/>
</dbReference>
<dbReference type="SFLD" id="SFLDG01129">
    <property type="entry name" value="C1.5:_HAD__Beta-PGM__Phosphata"/>
    <property type="match status" value="1"/>
</dbReference>